<keyword evidence="6 10" id="KW-0274">FAD</keyword>
<evidence type="ECO:0000256" key="7">
    <source>
        <dbReference type="ARBA" id="ARBA00022842"/>
    </source>
</evidence>
<comment type="catalytic activity">
    <reaction evidence="9 10">
        <text>L-threonyl-[protein] + FAD = FMN-L-threonyl-[protein] + AMP + H(+)</text>
        <dbReference type="Rhea" id="RHEA:36847"/>
        <dbReference type="Rhea" id="RHEA-COMP:11060"/>
        <dbReference type="Rhea" id="RHEA-COMP:11061"/>
        <dbReference type="ChEBI" id="CHEBI:15378"/>
        <dbReference type="ChEBI" id="CHEBI:30013"/>
        <dbReference type="ChEBI" id="CHEBI:57692"/>
        <dbReference type="ChEBI" id="CHEBI:74257"/>
        <dbReference type="ChEBI" id="CHEBI:456215"/>
        <dbReference type="EC" id="2.7.1.180"/>
    </reaction>
</comment>
<dbReference type="PIRSF" id="PIRSF006268">
    <property type="entry name" value="ApbE"/>
    <property type="match status" value="1"/>
</dbReference>
<evidence type="ECO:0000256" key="5">
    <source>
        <dbReference type="ARBA" id="ARBA00022723"/>
    </source>
</evidence>
<evidence type="ECO:0000256" key="4">
    <source>
        <dbReference type="ARBA" id="ARBA00022679"/>
    </source>
</evidence>
<evidence type="ECO:0000256" key="10">
    <source>
        <dbReference type="PIRNR" id="PIRNR006268"/>
    </source>
</evidence>
<evidence type="ECO:0000256" key="6">
    <source>
        <dbReference type="ARBA" id="ARBA00022827"/>
    </source>
</evidence>
<dbReference type="SUPFAM" id="SSF143631">
    <property type="entry name" value="ApbE-like"/>
    <property type="match status" value="1"/>
</dbReference>
<dbReference type="Proteomes" id="UP001153203">
    <property type="component" value="Unassembled WGS sequence"/>
</dbReference>
<evidence type="ECO:0000256" key="9">
    <source>
        <dbReference type="ARBA" id="ARBA00048540"/>
    </source>
</evidence>
<dbReference type="PANTHER" id="PTHR30040">
    <property type="entry name" value="THIAMINE BIOSYNTHESIS LIPOPROTEIN APBE"/>
    <property type="match status" value="1"/>
</dbReference>
<keyword evidence="4 10" id="KW-0808">Transferase</keyword>
<reference evidence="12" key="2">
    <citation type="submission" date="2022-06" db="EMBL/GenBank/DDBJ databases">
        <title>Lactococcus from bovine mastitis in China.</title>
        <authorList>
            <person name="Lin Y."/>
            <person name="Han B."/>
        </authorList>
    </citation>
    <scope>NUCLEOTIDE SEQUENCE</scope>
    <source>
        <strain evidence="12">Hebei-B-39</strain>
    </source>
</reference>
<evidence type="ECO:0000256" key="3">
    <source>
        <dbReference type="ARBA" id="ARBA00022630"/>
    </source>
</evidence>
<keyword evidence="5 10" id="KW-0479">Metal-binding</keyword>
<keyword evidence="3 10" id="KW-0285">Flavoprotein</keyword>
<dbReference type="KEGG" id="lfo:LMK00_01225"/>
<evidence type="ECO:0000313" key="12">
    <source>
        <dbReference type="EMBL" id="MDG6192646.1"/>
    </source>
</evidence>
<reference evidence="13" key="1">
    <citation type="journal article" date="2022" name="Front. Microbiol.">
        <title>Feed Insects as a Reservoir of Granadaene-Producing Lactococci.</title>
        <authorList>
            <person name="Neuzil-Bunesova V."/>
            <person name="Ramirez Garcia A."/>
            <person name="Modrackova N."/>
            <person name="Makovska M."/>
            <person name="Sabolova M."/>
            <person name="Sproer C."/>
            <person name="Bunk B."/>
            <person name="Blom J."/>
            <person name="Schwab C."/>
        </authorList>
    </citation>
    <scope>NUCLEOTIDE SEQUENCE</scope>
    <source>
        <strain evidence="13">I4/6O</strain>
    </source>
</reference>
<dbReference type="GO" id="GO:0046872">
    <property type="term" value="F:metal ion binding"/>
    <property type="evidence" value="ECO:0007669"/>
    <property type="project" value="UniProtKB-UniRule"/>
</dbReference>
<dbReference type="Pfam" id="PF02424">
    <property type="entry name" value="ApbE"/>
    <property type="match status" value="1"/>
</dbReference>
<gene>
    <name evidence="13" type="ORF">LMK00_01225</name>
    <name evidence="12" type="ORF">NF708_01330</name>
</gene>
<dbReference type="Gene3D" id="3.10.520.10">
    <property type="entry name" value="ApbE-like domains"/>
    <property type="match status" value="1"/>
</dbReference>
<evidence type="ECO:0000313" key="13">
    <source>
        <dbReference type="EMBL" id="USJ20642.1"/>
    </source>
</evidence>
<feature type="binding site" evidence="11">
    <location>
        <position position="158"/>
    </location>
    <ligand>
        <name>Mg(2+)</name>
        <dbReference type="ChEBI" id="CHEBI:18420"/>
    </ligand>
</feature>
<evidence type="ECO:0000256" key="2">
    <source>
        <dbReference type="ARBA" id="ARBA00016337"/>
    </source>
</evidence>
<comment type="cofactor">
    <cofactor evidence="11">
        <name>Mg(2+)</name>
        <dbReference type="ChEBI" id="CHEBI:18420"/>
    </cofactor>
    <cofactor evidence="11">
        <name>Mn(2+)</name>
        <dbReference type="ChEBI" id="CHEBI:29035"/>
    </cofactor>
    <text evidence="11">Magnesium. Can also use manganese.</text>
</comment>
<dbReference type="InterPro" id="IPR003374">
    <property type="entry name" value="ApbE-like_sf"/>
</dbReference>
<organism evidence="13 14">
    <name type="scientific">Lactococcus formosensis</name>
    <dbReference type="NCBI Taxonomy" id="1281486"/>
    <lineage>
        <taxon>Bacteria</taxon>
        <taxon>Bacillati</taxon>
        <taxon>Bacillota</taxon>
        <taxon>Bacilli</taxon>
        <taxon>Lactobacillales</taxon>
        <taxon>Streptococcaceae</taxon>
        <taxon>Lactococcus</taxon>
    </lineage>
</organism>
<sequence>MQILGHRSMNDFLSQKYRGLGTVIELSLLDVENSETTVRLDQAYRKIVHYEDLFTVNKALSELMTVNQAAGVKAVALSEEVYDLTKKAIQVSQEHFGFNASIGPLVSLWHIGFADARVPSEQEIQKMIGMVSPDDIVLDDQQKTVFLPQKGMSLDLGGIAKGYIADKVVEFWKEIGLSTGIVNLGGNIRFLGRPLKGYWRVGIRNPLTHGSSLVLQVLTASTSVVTSGIDQRYLERDGKSYHHILNPETGYPHVNNLASVTIFSEKSLDGEIEAKRLFFSKEPEKVFAKRQHVIQAAVLITKDKEIKILGLKPKDVRLIDKHFKIIN</sequence>
<dbReference type="PANTHER" id="PTHR30040:SF2">
    <property type="entry name" value="FAD:PROTEIN FMN TRANSFERASE"/>
    <property type="match status" value="1"/>
</dbReference>
<dbReference type="EMBL" id="CP086395">
    <property type="protein sequence ID" value="USJ20642.1"/>
    <property type="molecule type" value="Genomic_DNA"/>
</dbReference>
<dbReference type="RefSeq" id="WP_252175555.1">
    <property type="nucleotide sequence ID" value="NZ_CP086395.1"/>
</dbReference>
<evidence type="ECO:0000256" key="8">
    <source>
        <dbReference type="ARBA" id="ARBA00031306"/>
    </source>
</evidence>
<proteinExistence type="inferred from homology"/>
<evidence type="ECO:0000313" key="14">
    <source>
        <dbReference type="Proteomes" id="UP001056730"/>
    </source>
</evidence>
<comment type="similarity">
    <text evidence="10">Belongs to the ApbE family.</text>
</comment>
<keyword evidence="7 10" id="KW-0460">Magnesium</keyword>
<dbReference type="EMBL" id="JAMWGI010000001">
    <property type="protein sequence ID" value="MDG6192646.1"/>
    <property type="molecule type" value="Genomic_DNA"/>
</dbReference>
<dbReference type="GO" id="GO:0016740">
    <property type="term" value="F:transferase activity"/>
    <property type="evidence" value="ECO:0007669"/>
    <property type="project" value="UniProtKB-UniRule"/>
</dbReference>
<evidence type="ECO:0000256" key="11">
    <source>
        <dbReference type="PIRSR" id="PIRSR006268-2"/>
    </source>
</evidence>
<accession>A0A9Q8Y239</accession>
<dbReference type="Proteomes" id="UP001056730">
    <property type="component" value="Chromosome"/>
</dbReference>
<dbReference type="InterPro" id="IPR024932">
    <property type="entry name" value="ApbE"/>
</dbReference>
<evidence type="ECO:0000256" key="1">
    <source>
        <dbReference type="ARBA" id="ARBA00011955"/>
    </source>
</evidence>
<protein>
    <recommendedName>
        <fullName evidence="2 10">FAD:protein FMN transferase</fullName>
        <ecNumber evidence="1 10">2.7.1.180</ecNumber>
    </recommendedName>
    <alternativeName>
        <fullName evidence="8 10">Flavin transferase</fullName>
    </alternativeName>
</protein>
<dbReference type="EC" id="2.7.1.180" evidence="1 10"/>
<name>A0A9Q8Y239_9LACT</name>
<dbReference type="AlphaFoldDB" id="A0A9Q8Y239"/>